<dbReference type="RefSeq" id="WP_380736150.1">
    <property type="nucleotide sequence ID" value="NZ_JBHSCX010000006.1"/>
</dbReference>
<proteinExistence type="predicted"/>
<dbReference type="PANTHER" id="PTHR37943">
    <property type="entry name" value="PROTEIN VES"/>
    <property type="match status" value="1"/>
</dbReference>
<dbReference type="InterPro" id="IPR011051">
    <property type="entry name" value="RmlC_Cupin_sf"/>
</dbReference>
<reference evidence="2" key="1">
    <citation type="journal article" date="2019" name="Int. J. Syst. Evol. Microbiol.">
        <title>The Global Catalogue of Microorganisms (GCM) 10K type strain sequencing project: providing services to taxonomists for standard genome sequencing and annotation.</title>
        <authorList>
            <consortium name="The Broad Institute Genomics Platform"/>
            <consortium name="The Broad Institute Genome Sequencing Center for Infectious Disease"/>
            <person name="Wu L."/>
            <person name="Ma J."/>
        </authorList>
    </citation>
    <scope>NUCLEOTIDE SEQUENCE [LARGE SCALE GENOMIC DNA]</scope>
    <source>
        <strain evidence="2">CECT 8570</strain>
    </source>
</reference>
<dbReference type="Pfam" id="PF05962">
    <property type="entry name" value="HutD"/>
    <property type="match status" value="1"/>
</dbReference>
<gene>
    <name evidence="1" type="ORF">ACFOX3_08685</name>
</gene>
<comment type="caution">
    <text evidence="1">The sequence shown here is derived from an EMBL/GenBank/DDBJ whole genome shotgun (WGS) entry which is preliminary data.</text>
</comment>
<dbReference type="InterPro" id="IPR014710">
    <property type="entry name" value="RmlC-like_jellyroll"/>
</dbReference>
<dbReference type="EMBL" id="JBHSCX010000006">
    <property type="protein sequence ID" value="MFC4362377.1"/>
    <property type="molecule type" value="Genomic_DNA"/>
</dbReference>
<dbReference type="SUPFAM" id="SSF51182">
    <property type="entry name" value="RmlC-like cupins"/>
    <property type="match status" value="1"/>
</dbReference>
<organism evidence="1 2">
    <name type="scientific">Simiduia curdlanivorans</name>
    <dbReference type="NCBI Taxonomy" id="1492769"/>
    <lineage>
        <taxon>Bacteria</taxon>
        <taxon>Pseudomonadati</taxon>
        <taxon>Pseudomonadota</taxon>
        <taxon>Gammaproteobacteria</taxon>
        <taxon>Cellvibrionales</taxon>
        <taxon>Cellvibrionaceae</taxon>
        <taxon>Simiduia</taxon>
    </lineage>
</organism>
<dbReference type="Gene3D" id="2.60.120.10">
    <property type="entry name" value="Jelly Rolls"/>
    <property type="match status" value="1"/>
</dbReference>
<dbReference type="Proteomes" id="UP001595840">
    <property type="component" value="Unassembled WGS sequence"/>
</dbReference>
<dbReference type="PANTHER" id="PTHR37943:SF1">
    <property type="entry name" value="PROTEIN VES"/>
    <property type="match status" value="1"/>
</dbReference>
<protein>
    <submittedName>
        <fullName evidence="1">HutD family protein</fullName>
    </submittedName>
</protein>
<evidence type="ECO:0000313" key="1">
    <source>
        <dbReference type="EMBL" id="MFC4362377.1"/>
    </source>
</evidence>
<dbReference type="InterPro" id="IPR010282">
    <property type="entry name" value="Uncharacterised_HutD/Ves"/>
</dbReference>
<evidence type="ECO:0000313" key="2">
    <source>
        <dbReference type="Proteomes" id="UP001595840"/>
    </source>
</evidence>
<dbReference type="CDD" id="cd20293">
    <property type="entry name" value="cupin_HutD_N"/>
    <property type="match status" value="1"/>
</dbReference>
<accession>A0ABV8V3I7</accession>
<name>A0ABV8V3I7_9GAMM</name>
<keyword evidence="2" id="KW-1185">Reference proteome</keyword>
<sequence length="191" mass="21424">MIEIFGPEDFKEIPWKNGKGTTLELAISEGDTVQSFDWRISIAQVEEDGPFSDFTGYQRTLVVLEGNGIILEHAIGHSQKLSGDLPFADFDGSWQTHGKLIDGPITDFNIVTKSHRYQARLHTYKTPSKVDILQERFCFAYSHRTTLTLRQGIGEDEYSLPAGHLLKIEDPSAGEWSLSGECFILIYLSGL</sequence>